<gene>
    <name evidence="1" type="ORF">SAMN05660236_1895</name>
</gene>
<reference evidence="1 2" key="1">
    <citation type="submission" date="2017-02" db="EMBL/GenBank/DDBJ databases">
        <authorList>
            <person name="Peterson S.W."/>
        </authorList>
    </citation>
    <scope>NUCLEOTIDE SEQUENCE [LARGE SCALE GENOMIC DNA]</scope>
    <source>
        <strain evidence="1 2">DSM 25262</strain>
    </source>
</reference>
<protein>
    <recommendedName>
        <fullName evidence="3">Outer membrane protein beta-barrel domain-containing protein</fullName>
    </recommendedName>
</protein>
<sequence length="186" mass="21038">MAALSARGQSDTISSSDKKKIRYTNSFLAGALLGKKGNGSYTSITTIHGIRYNRLAVGLGTGYEGYTDWRVLPILGSVSYDFVRIKQNSFFVQVNGGYSIAYHTAEREDYQEYERGKGKTFSGLIGYRIKANKFSIYISSGYKFQRIKYSYSPIYWWDSSGELDPPKTTVQRDMERFIVQIGFGLN</sequence>
<evidence type="ECO:0000313" key="1">
    <source>
        <dbReference type="EMBL" id="SKC59636.1"/>
    </source>
</evidence>
<evidence type="ECO:0000313" key="2">
    <source>
        <dbReference type="Proteomes" id="UP000190961"/>
    </source>
</evidence>
<evidence type="ECO:0008006" key="3">
    <source>
        <dbReference type="Google" id="ProtNLM"/>
    </source>
</evidence>
<dbReference type="Proteomes" id="UP000190961">
    <property type="component" value="Unassembled WGS sequence"/>
</dbReference>
<keyword evidence="2" id="KW-1185">Reference proteome</keyword>
<proteinExistence type="predicted"/>
<dbReference type="STRING" id="688867.SAMN05660236_1895"/>
<dbReference type="AlphaFoldDB" id="A0A1T5K7G8"/>
<accession>A0A1T5K7G8</accession>
<dbReference type="EMBL" id="FUZU01000001">
    <property type="protein sequence ID" value="SKC59636.1"/>
    <property type="molecule type" value="Genomic_DNA"/>
</dbReference>
<organism evidence="1 2">
    <name type="scientific">Ohtaekwangia koreensis</name>
    <dbReference type="NCBI Taxonomy" id="688867"/>
    <lineage>
        <taxon>Bacteria</taxon>
        <taxon>Pseudomonadati</taxon>
        <taxon>Bacteroidota</taxon>
        <taxon>Cytophagia</taxon>
        <taxon>Cytophagales</taxon>
        <taxon>Fulvivirgaceae</taxon>
        <taxon>Ohtaekwangia</taxon>
    </lineage>
</organism>
<name>A0A1T5K7G8_9BACT</name>